<dbReference type="EMBL" id="QGKV02002055">
    <property type="protein sequence ID" value="KAF3496490.1"/>
    <property type="molecule type" value="Genomic_DNA"/>
</dbReference>
<comment type="caution">
    <text evidence="1">The sequence shown here is derived from an EMBL/GenBank/DDBJ whole genome shotgun (WGS) entry which is preliminary data.</text>
</comment>
<reference evidence="1 2" key="1">
    <citation type="journal article" date="2020" name="BMC Genomics">
        <title>Intraspecific diversification of the crop wild relative Brassica cretica Lam. using demographic model selection.</title>
        <authorList>
            <person name="Kioukis A."/>
            <person name="Michalopoulou V.A."/>
            <person name="Briers L."/>
            <person name="Pirintsos S."/>
            <person name="Studholme D.J."/>
            <person name="Pavlidis P."/>
            <person name="Sarris P.F."/>
        </authorList>
    </citation>
    <scope>NUCLEOTIDE SEQUENCE [LARGE SCALE GENOMIC DNA]</scope>
    <source>
        <strain evidence="2">cv. PFS-1207/04</strain>
    </source>
</reference>
<accession>A0ABQ7AFQ7</accession>
<proteinExistence type="predicted"/>
<evidence type="ECO:0000313" key="1">
    <source>
        <dbReference type="EMBL" id="KAF3496490.1"/>
    </source>
</evidence>
<evidence type="ECO:0000313" key="2">
    <source>
        <dbReference type="Proteomes" id="UP000266723"/>
    </source>
</evidence>
<keyword evidence="2" id="KW-1185">Reference proteome</keyword>
<protein>
    <submittedName>
        <fullName evidence="1">Uncharacterized protein</fullName>
    </submittedName>
</protein>
<gene>
    <name evidence="1" type="ORF">DY000_02054009</name>
</gene>
<dbReference type="Proteomes" id="UP000266723">
    <property type="component" value="Unassembled WGS sequence"/>
</dbReference>
<name>A0ABQ7AFQ7_BRACR</name>
<sequence length="75" mass="8366">MAFLTKVLSQSMFGSGLAREKSVTFQHLEKPNVFSFMPRRDISSMKLKCEGGEGVKVERLSTPTMRISLSLSLNV</sequence>
<organism evidence="1 2">
    <name type="scientific">Brassica cretica</name>
    <name type="common">Mustard</name>
    <dbReference type="NCBI Taxonomy" id="69181"/>
    <lineage>
        <taxon>Eukaryota</taxon>
        <taxon>Viridiplantae</taxon>
        <taxon>Streptophyta</taxon>
        <taxon>Embryophyta</taxon>
        <taxon>Tracheophyta</taxon>
        <taxon>Spermatophyta</taxon>
        <taxon>Magnoliopsida</taxon>
        <taxon>eudicotyledons</taxon>
        <taxon>Gunneridae</taxon>
        <taxon>Pentapetalae</taxon>
        <taxon>rosids</taxon>
        <taxon>malvids</taxon>
        <taxon>Brassicales</taxon>
        <taxon>Brassicaceae</taxon>
        <taxon>Brassiceae</taxon>
        <taxon>Brassica</taxon>
    </lineage>
</organism>